<reference evidence="1 2" key="1">
    <citation type="journal article" date="2014" name="Int. J. Syst. Evol. Microbiol.">
        <title>Description of Galbitalea soli gen. nov., sp. nov., and Frondihabitans sucicola sp. nov.</title>
        <authorList>
            <person name="Kim S.J."/>
            <person name="Lim J.M."/>
            <person name="Ahn J.H."/>
            <person name="Weon H.Y."/>
            <person name="Hamada M."/>
            <person name="Suzuki K."/>
            <person name="Ahn T.Y."/>
            <person name="Kwon S.W."/>
        </authorList>
    </citation>
    <scope>NUCLEOTIDE SEQUENCE [LARGE SCALE GENOMIC DNA]</scope>
    <source>
        <strain evidence="1 2">NBRC 108727</strain>
    </source>
</reference>
<accession>A0A7C9PNL4</accession>
<dbReference type="PANTHER" id="PTHR36439:SF1">
    <property type="entry name" value="DUF1697 DOMAIN-CONTAINING PROTEIN"/>
    <property type="match status" value="1"/>
</dbReference>
<sequence length="187" mass="20115">MVAAREVPPVGRFVILLRGINVGPSKRIAMAELRRVLEEAGFERVQTVLQSGNAVVDAAAGHPDARALEAAIAAATGVSCRVVVVDAARFLAIVDAFPFSEVADDESRALITFVERMPDPAQIVRPSDAELAPERLALGREAIYQWLPHGVLATRLPSSFLRQFGAEATARNLRTSRRIAALLTASH</sequence>
<dbReference type="AlphaFoldDB" id="A0A7C9PNL4"/>
<dbReference type="RefSeq" id="WP_163473483.1">
    <property type="nucleotide sequence ID" value="NZ_JAAGWZ010000002.1"/>
</dbReference>
<dbReference type="Gene3D" id="3.30.70.1280">
    <property type="entry name" value="SP0830-like domains"/>
    <property type="match status" value="1"/>
</dbReference>
<dbReference type="Pfam" id="PF08002">
    <property type="entry name" value="DUF1697"/>
    <property type="match status" value="1"/>
</dbReference>
<protein>
    <submittedName>
        <fullName evidence="1">DUF1697 domain-containing protein</fullName>
    </submittedName>
</protein>
<keyword evidence="2" id="KW-1185">Reference proteome</keyword>
<dbReference type="Proteomes" id="UP000479756">
    <property type="component" value="Unassembled WGS sequence"/>
</dbReference>
<name>A0A7C9PNL4_9MICO</name>
<proteinExistence type="predicted"/>
<dbReference type="PIRSF" id="PIRSF008502">
    <property type="entry name" value="UCP008502"/>
    <property type="match status" value="1"/>
</dbReference>
<dbReference type="SUPFAM" id="SSF160379">
    <property type="entry name" value="SP0830-like"/>
    <property type="match status" value="1"/>
</dbReference>
<dbReference type="InterPro" id="IPR012545">
    <property type="entry name" value="DUF1697"/>
</dbReference>
<evidence type="ECO:0000313" key="2">
    <source>
        <dbReference type="Proteomes" id="UP000479756"/>
    </source>
</evidence>
<evidence type="ECO:0000313" key="1">
    <source>
        <dbReference type="EMBL" id="NEM91647.1"/>
    </source>
</evidence>
<dbReference type="EMBL" id="JAAGWZ010000002">
    <property type="protein sequence ID" value="NEM91647.1"/>
    <property type="molecule type" value="Genomic_DNA"/>
</dbReference>
<dbReference type="PANTHER" id="PTHR36439">
    <property type="entry name" value="BLL4334 PROTEIN"/>
    <property type="match status" value="1"/>
</dbReference>
<gene>
    <name evidence="1" type="ORF">G3T37_09775</name>
</gene>
<organism evidence="1 2">
    <name type="scientific">Galbitalea soli</name>
    <dbReference type="NCBI Taxonomy" id="1268042"/>
    <lineage>
        <taxon>Bacteria</taxon>
        <taxon>Bacillati</taxon>
        <taxon>Actinomycetota</taxon>
        <taxon>Actinomycetes</taxon>
        <taxon>Micrococcales</taxon>
        <taxon>Microbacteriaceae</taxon>
        <taxon>Galbitalea</taxon>
    </lineage>
</organism>
<comment type="caution">
    <text evidence="1">The sequence shown here is derived from an EMBL/GenBank/DDBJ whole genome shotgun (WGS) entry which is preliminary data.</text>
</comment>